<protein>
    <submittedName>
        <fullName evidence="3">Plastocyanin</fullName>
    </submittedName>
</protein>
<dbReference type="Gene3D" id="2.60.40.420">
    <property type="entry name" value="Cupredoxins - blue copper proteins"/>
    <property type="match status" value="1"/>
</dbReference>
<organism evidence="3 4">
    <name type="scientific">Nocardia arthritidis</name>
    <dbReference type="NCBI Taxonomy" id="228602"/>
    <lineage>
        <taxon>Bacteria</taxon>
        <taxon>Bacillati</taxon>
        <taxon>Actinomycetota</taxon>
        <taxon>Actinomycetes</taxon>
        <taxon>Mycobacteriales</taxon>
        <taxon>Nocardiaceae</taxon>
        <taxon>Nocardia</taxon>
    </lineage>
</organism>
<dbReference type="KEGG" id="nah:F5544_07990"/>
<dbReference type="InterPro" id="IPR008972">
    <property type="entry name" value="Cupredoxin"/>
</dbReference>
<reference evidence="3 4" key="1">
    <citation type="journal article" date="2019" name="ACS Chem. Biol.">
        <title>Identification and Mobilization of a Cryptic Antibiotic Biosynthesis Gene Locus from a Human-Pathogenic Nocardia Isolate.</title>
        <authorList>
            <person name="Herisse M."/>
            <person name="Ishida K."/>
            <person name="Porter J.L."/>
            <person name="Howden B."/>
            <person name="Hertweck C."/>
            <person name="Stinear T.P."/>
            <person name="Pidot S.J."/>
        </authorList>
    </citation>
    <scope>NUCLEOTIDE SEQUENCE [LARGE SCALE GENOMIC DNA]</scope>
    <source>
        <strain evidence="3 4">AUSMDU00012717</strain>
    </source>
</reference>
<name>A0A6G9Y8Q4_9NOCA</name>
<dbReference type="PROSITE" id="PS51257">
    <property type="entry name" value="PROKAR_LIPOPROTEIN"/>
    <property type="match status" value="1"/>
</dbReference>
<dbReference type="SUPFAM" id="SSF49503">
    <property type="entry name" value="Cupredoxins"/>
    <property type="match status" value="1"/>
</dbReference>
<dbReference type="InterPro" id="IPR028096">
    <property type="entry name" value="EfeO_Cupredoxin"/>
</dbReference>
<feature type="signal peptide" evidence="1">
    <location>
        <begin position="1"/>
        <end position="25"/>
    </location>
</feature>
<dbReference type="Proteomes" id="UP000503540">
    <property type="component" value="Chromosome"/>
</dbReference>
<dbReference type="InterPro" id="IPR035668">
    <property type="entry name" value="Amicyanin"/>
</dbReference>
<dbReference type="PANTHER" id="PTHR36507">
    <property type="entry name" value="BLL1555 PROTEIN"/>
    <property type="match status" value="1"/>
</dbReference>
<keyword evidence="1" id="KW-0732">Signal</keyword>
<dbReference type="RefSeq" id="WP_167472592.1">
    <property type="nucleotide sequence ID" value="NZ_CP046172.1"/>
</dbReference>
<dbReference type="Pfam" id="PF13473">
    <property type="entry name" value="Cupredoxin_1"/>
    <property type="match status" value="1"/>
</dbReference>
<dbReference type="PANTHER" id="PTHR36507:SF1">
    <property type="entry name" value="BLL1555 PROTEIN"/>
    <property type="match status" value="1"/>
</dbReference>
<evidence type="ECO:0000259" key="2">
    <source>
        <dbReference type="Pfam" id="PF13473"/>
    </source>
</evidence>
<feature type="domain" description="EfeO-type cupredoxin-like" evidence="2">
    <location>
        <begin position="78"/>
        <end position="165"/>
    </location>
</feature>
<evidence type="ECO:0000313" key="3">
    <source>
        <dbReference type="EMBL" id="QIS09500.1"/>
    </source>
</evidence>
<dbReference type="AlphaFoldDB" id="A0A6G9Y8Q4"/>
<accession>A0A6G9Y8Q4</accession>
<dbReference type="InterPro" id="IPR052721">
    <property type="entry name" value="ET_Amicyanin"/>
</dbReference>
<gene>
    <name evidence="3" type="ORF">F5544_07990</name>
</gene>
<proteinExistence type="predicted"/>
<dbReference type="EMBL" id="CP046172">
    <property type="protein sequence ID" value="QIS09500.1"/>
    <property type="molecule type" value="Genomic_DNA"/>
</dbReference>
<evidence type="ECO:0000313" key="4">
    <source>
        <dbReference type="Proteomes" id="UP000503540"/>
    </source>
</evidence>
<dbReference type="CDD" id="cd13921">
    <property type="entry name" value="Amicyanin"/>
    <property type="match status" value="1"/>
</dbReference>
<sequence>MTPVRTRSRIAAAAFLGASSMLLIAACGGGSTPDKDAAPTIDFHQTAGPTPGFPGHGMTGMAPPAATAAAQAPSGAASPSAAPTAANAVNIQNFAFAPAKLTVPAGTTVTWTNKDEEPHTVAANDASFHSPGMGTNATYTFTFTKPGTYEYICTIHPFMHGTVVVTK</sequence>
<feature type="chain" id="PRO_5039519490" evidence="1">
    <location>
        <begin position="26"/>
        <end position="167"/>
    </location>
</feature>
<keyword evidence="4" id="KW-1185">Reference proteome</keyword>
<evidence type="ECO:0000256" key="1">
    <source>
        <dbReference type="SAM" id="SignalP"/>
    </source>
</evidence>